<dbReference type="InterPro" id="IPR027417">
    <property type="entry name" value="P-loop_NTPase"/>
</dbReference>
<dbReference type="Gene3D" id="3.40.50.300">
    <property type="entry name" value="P-loop containing nucleotide triphosphate hydrolases"/>
    <property type="match status" value="1"/>
</dbReference>
<evidence type="ECO:0000259" key="1">
    <source>
        <dbReference type="Pfam" id="PF00931"/>
    </source>
</evidence>
<name>A0A1E5WJD7_9POAL</name>
<sequence length="315" mass="35692">MASGLEHDRCKLQFRVAYLQALQAEAEVKAVAPWAACLESIADRVQCVLDCARRRREAEAEAQHADAEPAARATRRALRYLTRQSPLLLRRKARRELRHMLRVMDMVDRVQRHFDVKHWHWASPDHEATDVMRSIIVSVTKERCDMPEDATVEELRRRAEEAVAGRRLLLVLDDMWGLDWRGKWEDVVRSLRRNSPPVGGPGSVVVVTTRSRRMAALAGTLPGYELPRLGEDDSWELLSRKAAFGVGGAAVVREEDTDGAAAGRRIAGKCDGVPLNLMVMGEFMWGSRRVHEWKRVAESHVAGIVKANLMKNRFY</sequence>
<dbReference type="PANTHER" id="PTHR36766">
    <property type="entry name" value="PLANT BROAD-SPECTRUM MILDEW RESISTANCE PROTEIN RPW8"/>
    <property type="match status" value="1"/>
</dbReference>
<dbReference type="PRINTS" id="PR00364">
    <property type="entry name" value="DISEASERSIST"/>
</dbReference>
<feature type="domain" description="NB-ARC" evidence="1">
    <location>
        <begin position="103"/>
        <end position="242"/>
    </location>
</feature>
<accession>A0A1E5WJD7</accession>
<keyword evidence="3" id="KW-1185">Reference proteome</keyword>
<gene>
    <name evidence="2" type="ORF">BAE44_0001490</name>
</gene>
<dbReference type="STRING" id="888268.A0A1E5WJD7"/>
<dbReference type="InterPro" id="IPR002182">
    <property type="entry name" value="NB-ARC"/>
</dbReference>
<dbReference type="InterPro" id="IPR042197">
    <property type="entry name" value="Apaf_helical"/>
</dbReference>
<protein>
    <recommendedName>
        <fullName evidence="1">NB-ARC domain-containing protein</fullName>
    </recommendedName>
</protein>
<dbReference type="GO" id="GO:0043531">
    <property type="term" value="F:ADP binding"/>
    <property type="evidence" value="ECO:0007669"/>
    <property type="project" value="InterPro"/>
</dbReference>
<proteinExistence type="predicted"/>
<dbReference type="AlphaFoldDB" id="A0A1E5WJD7"/>
<dbReference type="PANTHER" id="PTHR36766:SF30">
    <property type="entry name" value="TIR-NBS TYPE DISEASE RESISTANCE PROTEIN-RELATED"/>
    <property type="match status" value="1"/>
</dbReference>
<dbReference type="Proteomes" id="UP000095767">
    <property type="component" value="Unassembled WGS sequence"/>
</dbReference>
<comment type="caution">
    <text evidence="2">The sequence shown here is derived from an EMBL/GenBank/DDBJ whole genome shotgun (WGS) entry which is preliminary data.</text>
</comment>
<evidence type="ECO:0000313" key="2">
    <source>
        <dbReference type="EMBL" id="OEL37489.1"/>
    </source>
</evidence>
<dbReference type="EMBL" id="LWDX02005219">
    <property type="protein sequence ID" value="OEL37489.1"/>
    <property type="molecule type" value="Genomic_DNA"/>
</dbReference>
<dbReference type="Pfam" id="PF00931">
    <property type="entry name" value="NB-ARC"/>
    <property type="match status" value="1"/>
</dbReference>
<organism evidence="2 3">
    <name type="scientific">Dichanthelium oligosanthes</name>
    <dbReference type="NCBI Taxonomy" id="888268"/>
    <lineage>
        <taxon>Eukaryota</taxon>
        <taxon>Viridiplantae</taxon>
        <taxon>Streptophyta</taxon>
        <taxon>Embryophyta</taxon>
        <taxon>Tracheophyta</taxon>
        <taxon>Spermatophyta</taxon>
        <taxon>Magnoliopsida</taxon>
        <taxon>Liliopsida</taxon>
        <taxon>Poales</taxon>
        <taxon>Poaceae</taxon>
        <taxon>PACMAD clade</taxon>
        <taxon>Panicoideae</taxon>
        <taxon>Panicodae</taxon>
        <taxon>Paniceae</taxon>
        <taxon>Dichantheliinae</taxon>
        <taxon>Dichanthelium</taxon>
    </lineage>
</organism>
<evidence type="ECO:0000313" key="3">
    <source>
        <dbReference type="Proteomes" id="UP000095767"/>
    </source>
</evidence>
<dbReference type="SUPFAM" id="SSF52540">
    <property type="entry name" value="P-loop containing nucleoside triphosphate hydrolases"/>
    <property type="match status" value="1"/>
</dbReference>
<reference evidence="2 3" key="1">
    <citation type="submission" date="2016-09" db="EMBL/GenBank/DDBJ databases">
        <title>The draft genome of Dichanthelium oligosanthes: A C3 panicoid grass species.</title>
        <authorList>
            <person name="Studer A.J."/>
            <person name="Schnable J.C."/>
            <person name="Brutnell T.P."/>
        </authorList>
    </citation>
    <scope>NUCLEOTIDE SEQUENCE [LARGE SCALE GENOMIC DNA]</scope>
    <source>
        <strain evidence="3">cv. Kellogg 1175</strain>
        <tissue evidence="2">Leaf</tissue>
    </source>
</reference>
<dbReference type="Gene3D" id="1.10.8.430">
    <property type="entry name" value="Helical domain of apoptotic protease-activating factors"/>
    <property type="match status" value="1"/>
</dbReference>